<reference evidence="1" key="1">
    <citation type="journal article" date="2020" name="Phytopathology">
        <title>Genome sequence and comparative analysis of Colletotrichum gloeosporioides isolated from Liriodendron leaves.</title>
        <authorList>
            <person name="Fu F.F."/>
            <person name="Hao Z."/>
            <person name="Wang P."/>
            <person name="Lu Y."/>
            <person name="Xue L.J."/>
            <person name="Wei G."/>
            <person name="Tian Y."/>
            <person name="Baishi H."/>
            <person name="Xu H."/>
            <person name="Shi J."/>
            <person name="Cheng T."/>
            <person name="Wang G."/>
            <person name="Yi Y."/>
            <person name="Chen J."/>
        </authorList>
    </citation>
    <scope>NUCLEOTIDE SEQUENCE</scope>
    <source>
        <strain evidence="1">Lc1</strain>
    </source>
</reference>
<reference evidence="1" key="2">
    <citation type="submission" date="2020-03" db="EMBL/GenBank/DDBJ databases">
        <authorList>
            <person name="Fu F.-F."/>
            <person name="Chen J."/>
        </authorList>
    </citation>
    <scope>NUCLEOTIDE SEQUENCE</scope>
    <source>
        <strain evidence="1">Lc1</strain>
    </source>
</reference>
<comment type="caution">
    <text evidence="1">The sequence shown here is derived from an EMBL/GenBank/DDBJ whole genome shotgun (WGS) entry which is preliminary data.</text>
</comment>
<dbReference type="EMBL" id="WVTB01000117">
    <property type="protein sequence ID" value="KAF3797159.1"/>
    <property type="molecule type" value="Genomic_DNA"/>
</dbReference>
<organism evidence="1 2">
    <name type="scientific">Colletotrichum gloeosporioides</name>
    <name type="common">Anthracnose fungus</name>
    <name type="synonym">Glomerella cingulata</name>
    <dbReference type="NCBI Taxonomy" id="474922"/>
    <lineage>
        <taxon>Eukaryota</taxon>
        <taxon>Fungi</taxon>
        <taxon>Dikarya</taxon>
        <taxon>Ascomycota</taxon>
        <taxon>Pezizomycotina</taxon>
        <taxon>Sordariomycetes</taxon>
        <taxon>Hypocreomycetidae</taxon>
        <taxon>Glomerellales</taxon>
        <taxon>Glomerellaceae</taxon>
        <taxon>Colletotrichum</taxon>
        <taxon>Colletotrichum gloeosporioides species complex</taxon>
    </lineage>
</organism>
<gene>
    <name evidence="1" type="ORF">GCG54_00009129</name>
</gene>
<protein>
    <submittedName>
        <fullName evidence="1">Uncharacterized protein</fullName>
    </submittedName>
</protein>
<dbReference type="GeneID" id="69016263"/>
<sequence>MATMLMPTMEATTTTTPTMEVTMETITITTMRTTAATTTPITETTTLTMATIKPPMKLPPLTTRVWLAPTELEPAPVKLTDNAPSTAPLPSSRDSAVSKLASTLLPARWDVEIPRKWAPKEKNSHFERILSVLHVVLFST</sequence>
<dbReference type="RefSeq" id="XP_045256323.1">
    <property type="nucleotide sequence ID" value="XM_045409078.1"/>
</dbReference>
<evidence type="ECO:0000313" key="2">
    <source>
        <dbReference type="Proteomes" id="UP000613401"/>
    </source>
</evidence>
<evidence type="ECO:0000313" key="1">
    <source>
        <dbReference type="EMBL" id="KAF3797159.1"/>
    </source>
</evidence>
<dbReference type="Proteomes" id="UP000613401">
    <property type="component" value="Unassembled WGS sequence"/>
</dbReference>
<proteinExistence type="predicted"/>
<dbReference type="AlphaFoldDB" id="A0A8H8WNP3"/>
<accession>A0A8H8WNP3</accession>
<name>A0A8H8WNP3_COLGL</name>
<keyword evidence="2" id="KW-1185">Reference proteome</keyword>